<evidence type="ECO:0000313" key="3">
    <source>
        <dbReference type="Proteomes" id="UP000239709"/>
    </source>
</evidence>
<dbReference type="PANTHER" id="PTHR35004">
    <property type="entry name" value="TRANSPOSASE RV3428C-RELATED"/>
    <property type="match status" value="1"/>
</dbReference>
<dbReference type="RefSeq" id="WP_106701323.1">
    <property type="nucleotide sequence ID" value="NZ_CP027666.1"/>
</dbReference>
<dbReference type="GO" id="GO:0003676">
    <property type="term" value="F:nucleic acid binding"/>
    <property type="evidence" value="ECO:0007669"/>
    <property type="project" value="InterPro"/>
</dbReference>
<gene>
    <name evidence="2" type="ORF">C6570_01230</name>
</gene>
<dbReference type="InterPro" id="IPR001584">
    <property type="entry name" value="Integrase_cat-core"/>
</dbReference>
<dbReference type="InterPro" id="IPR036397">
    <property type="entry name" value="RNaseH_sf"/>
</dbReference>
<dbReference type="KEGG" id="otk:C6570_01230"/>
<accession>A0A2S0MAW8</accession>
<protein>
    <submittedName>
        <fullName evidence="2">Transposase</fullName>
    </submittedName>
</protein>
<reference evidence="2 3" key="1">
    <citation type="submission" date="2018-03" db="EMBL/GenBank/DDBJ databases">
        <title>Genome sequencing of Ottowia sp.</title>
        <authorList>
            <person name="Kim S.-J."/>
            <person name="Heo J."/>
            <person name="Kwon S.-W."/>
        </authorList>
    </citation>
    <scope>NUCLEOTIDE SEQUENCE [LARGE SCALE GENOMIC DNA]</scope>
    <source>
        <strain evidence="2 3">KADR8-3</strain>
    </source>
</reference>
<dbReference type="SUPFAM" id="SSF53098">
    <property type="entry name" value="Ribonuclease H-like"/>
    <property type="match status" value="1"/>
</dbReference>
<dbReference type="PANTHER" id="PTHR35004:SF7">
    <property type="entry name" value="INTEGRASE PROTEIN"/>
    <property type="match status" value="1"/>
</dbReference>
<dbReference type="AlphaFoldDB" id="A0A2S0MAW8"/>
<sequence>MPAALPPDELVQLCALRDRLAAAAHGEATALKTAYLADKTDSLATLHRKLRVYAGYRPERKVRSDKGRTRLPADTLDFIASTRLASQRQNAHGHATKPIGVAMNVAEQNGFEVNVTPGRVASLLRSRQMDMKTQANARNHLRLRSLFPNHVHQIDPSLCLMYYMGGRQVIMNEARFNKNKPVAMERVKLKVWRYTRYDHASRCIDVRYYEAAGENQASLFDFLMHTWGAFEGRLSHGVPQMLLWDKGSANTSTGVRRLLDALGVNHETHAAHHAWVKGGVESANYIVERQFESRLRAEPVTTVEQLNAAAAAWVRDYNANAIAHVDARVRCDDGEQRVRDDLWSLILQTPGALVELPARDVCAWFMTGKEHTRMVRDSRITFVHPQSGRSELYDLTPWAGEIYNGQKLDLVPLLMADCALRVMLPSADGSDRFIEVEPVREFDAYGRPLSAPVIGLERRQAPHTAAQEVAKRLTEVTWGAGTSTAEAEKLRDKNARPFAHLNDGKGAVAHSHLGKTELPARLLPDAEQVQTAAIAGRRAAEKVAPLLNHFQATRALKERGVAMNPERVSQLRAWYPDGVPENELDNLQHRLTVRAGLRVVGGGGATE</sequence>
<feature type="domain" description="Integrase catalytic" evidence="1">
    <location>
        <begin position="144"/>
        <end position="358"/>
    </location>
</feature>
<dbReference type="OrthoDB" id="371334at2"/>
<dbReference type="Proteomes" id="UP000239709">
    <property type="component" value="Chromosome"/>
</dbReference>
<proteinExistence type="predicted"/>
<dbReference type="Gene3D" id="3.30.420.10">
    <property type="entry name" value="Ribonuclease H-like superfamily/Ribonuclease H"/>
    <property type="match status" value="1"/>
</dbReference>
<dbReference type="InterPro" id="IPR012337">
    <property type="entry name" value="RNaseH-like_sf"/>
</dbReference>
<evidence type="ECO:0000313" key="2">
    <source>
        <dbReference type="EMBL" id="AVO33029.1"/>
    </source>
</evidence>
<dbReference type="GO" id="GO:0015074">
    <property type="term" value="P:DNA integration"/>
    <property type="evidence" value="ECO:0007669"/>
    <property type="project" value="InterPro"/>
</dbReference>
<organism evidence="2 3">
    <name type="scientific">Ottowia oryzae</name>
    <dbReference type="NCBI Taxonomy" id="2109914"/>
    <lineage>
        <taxon>Bacteria</taxon>
        <taxon>Pseudomonadati</taxon>
        <taxon>Pseudomonadota</taxon>
        <taxon>Betaproteobacteria</taxon>
        <taxon>Burkholderiales</taxon>
        <taxon>Comamonadaceae</taxon>
        <taxon>Ottowia</taxon>
    </lineage>
</organism>
<dbReference type="PROSITE" id="PS50994">
    <property type="entry name" value="INTEGRASE"/>
    <property type="match status" value="1"/>
</dbReference>
<name>A0A2S0MAW8_9BURK</name>
<dbReference type="EMBL" id="CP027666">
    <property type="protein sequence ID" value="AVO33029.1"/>
    <property type="molecule type" value="Genomic_DNA"/>
</dbReference>
<evidence type="ECO:0000259" key="1">
    <source>
        <dbReference type="PROSITE" id="PS50994"/>
    </source>
</evidence>
<keyword evidence="3" id="KW-1185">Reference proteome</keyword>